<evidence type="ECO:0000259" key="1">
    <source>
        <dbReference type="Pfam" id="PF00535"/>
    </source>
</evidence>
<proteinExistence type="predicted"/>
<feature type="domain" description="Glycosyltransferase 2-like" evidence="1">
    <location>
        <begin position="4"/>
        <end position="113"/>
    </location>
</feature>
<reference evidence="2 3" key="1">
    <citation type="submission" date="2022-04" db="EMBL/GenBank/DDBJ databases">
        <title>Spirosoma sp. strain RP8 genome sequencing and assembly.</title>
        <authorList>
            <person name="Jung Y."/>
        </authorList>
    </citation>
    <scope>NUCLEOTIDE SEQUENCE [LARGE SCALE GENOMIC DNA]</scope>
    <source>
        <strain evidence="2 3">RP8</strain>
    </source>
</reference>
<evidence type="ECO:0000313" key="2">
    <source>
        <dbReference type="EMBL" id="MCK8490553.1"/>
    </source>
</evidence>
<protein>
    <submittedName>
        <fullName evidence="2">Glycosyltransferase family 2 protein</fullName>
    </submittedName>
</protein>
<dbReference type="InterPro" id="IPR001173">
    <property type="entry name" value="Glyco_trans_2-like"/>
</dbReference>
<name>A0ABT0HFV4_9BACT</name>
<keyword evidence="3" id="KW-1185">Reference proteome</keyword>
<dbReference type="Gene3D" id="3.90.550.10">
    <property type="entry name" value="Spore Coat Polysaccharide Biosynthesis Protein SpsA, Chain A"/>
    <property type="match status" value="1"/>
</dbReference>
<sequence length="334" mass="37427">MRISVALCTYNGALYLAEQLQSIADQTQLPDELVICDDGSVDQTLTIARSFAINAPFAVHIHQNAATLGVTRNFEQALTRCTGDIIFLCDQDDVWMTGKIKQTCDFLRFHPQAKAVFSNAILLNETGLSLDNTIWDVNSFNLSTRTAWQNGFAFDINLLSNRIPGCTLALQRKLLATALPFPRSVSKGMHDWWLVLAASASNSLFFIEESLIGYRQHANQVVGTGARPPANSALEPTEKPSRRTQKLVELQDQIQFLTEVHQYISPMNGVPALTLRKVKAYQAHTLLRYQFRTTRSGLLCTILAALWKGHYHQYKRPGADWSDPWRTVVSDLTS</sequence>
<dbReference type="CDD" id="cd04196">
    <property type="entry name" value="GT_2_like_d"/>
    <property type="match status" value="1"/>
</dbReference>
<comment type="caution">
    <text evidence="2">The sequence shown here is derived from an EMBL/GenBank/DDBJ whole genome shotgun (WGS) entry which is preliminary data.</text>
</comment>
<gene>
    <name evidence="2" type="ORF">M0L20_01745</name>
</gene>
<dbReference type="Proteomes" id="UP001202180">
    <property type="component" value="Unassembled WGS sequence"/>
</dbReference>
<dbReference type="EMBL" id="JALPRF010000001">
    <property type="protein sequence ID" value="MCK8490553.1"/>
    <property type="molecule type" value="Genomic_DNA"/>
</dbReference>
<dbReference type="PANTHER" id="PTHR43685:SF2">
    <property type="entry name" value="GLYCOSYLTRANSFERASE 2-LIKE DOMAIN-CONTAINING PROTEIN"/>
    <property type="match status" value="1"/>
</dbReference>
<dbReference type="InterPro" id="IPR050834">
    <property type="entry name" value="Glycosyltransf_2"/>
</dbReference>
<dbReference type="InterPro" id="IPR029044">
    <property type="entry name" value="Nucleotide-diphossugar_trans"/>
</dbReference>
<dbReference type="Pfam" id="PF00535">
    <property type="entry name" value="Glycos_transf_2"/>
    <property type="match status" value="1"/>
</dbReference>
<dbReference type="PANTHER" id="PTHR43685">
    <property type="entry name" value="GLYCOSYLTRANSFERASE"/>
    <property type="match status" value="1"/>
</dbReference>
<accession>A0ABT0HFV4</accession>
<dbReference type="RefSeq" id="WP_248475350.1">
    <property type="nucleotide sequence ID" value="NZ_JALPRF010000001.1"/>
</dbReference>
<organism evidence="2 3">
    <name type="scientific">Spirosoma liriopis</name>
    <dbReference type="NCBI Taxonomy" id="2937440"/>
    <lineage>
        <taxon>Bacteria</taxon>
        <taxon>Pseudomonadati</taxon>
        <taxon>Bacteroidota</taxon>
        <taxon>Cytophagia</taxon>
        <taxon>Cytophagales</taxon>
        <taxon>Cytophagaceae</taxon>
        <taxon>Spirosoma</taxon>
    </lineage>
</organism>
<evidence type="ECO:0000313" key="3">
    <source>
        <dbReference type="Proteomes" id="UP001202180"/>
    </source>
</evidence>
<dbReference type="SUPFAM" id="SSF53448">
    <property type="entry name" value="Nucleotide-diphospho-sugar transferases"/>
    <property type="match status" value="1"/>
</dbReference>